<dbReference type="Proteomes" id="UP000007635">
    <property type="component" value="Chromosome IV"/>
</dbReference>
<feature type="domain" description="HECT" evidence="14">
    <location>
        <begin position="121"/>
        <end position="456"/>
    </location>
</feature>
<name>A0AAQ4R1S7_GASAC</name>
<evidence type="ECO:0000256" key="4">
    <source>
        <dbReference type="ARBA" id="ARBA00004906"/>
    </source>
</evidence>
<reference evidence="15" key="2">
    <citation type="submission" date="2025-08" db="UniProtKB">
        <authorList>
            <consortium name="Ensembl"/>
        </authorList>
    </citation>
    <scope>IDENTIFICATION</scope>
</reference>
<dbReference type="GO" id="GO:0061630">
    <property type="term" value="F:ubiquitin protein ligase activity"/>
    <property type="evidence" value="ECO:0007669"/>
    <property type="project" value="UniProtKB-EC"/>
</dbReference>
<proteinExistence type="predicted"/>
<comment type="subcellular location">
    <subcellularLocation>
        <location evidence="3">Cytoplasm</location>
    </subcellularLocation>
    <subcellularLocation>
        <location evidence="2">Endomembrane system</location>
    </subcellularLocation>
</comment>
<evidence type="ECO:0000256" key="8">
    <source>
        <dbReference type="ARBA" id="ARBA00022737"/>
    </source>
</evidence>
<evidence type="ECO:0000259" key="14">
    <source>
        <dbReference type="PROSITE" id="PS50237"/>
    </source>
</evidence>
<dbReference type="GO" id="GO:0000139">
    <property type="term" value="C:Golgi membrane"/>
    <property type="evidence" value="ECO:0007669"/>
    <property type="project" value="TreeGrafter"/>
</dbReference>
<keyword evidence="6" id="KW-0963">Cytoplasm</keyword>
<dbReference type="Gene3D" id="3.30.2410.10">
    <property type="entry name" value="Hect, E3 ligase catalytic domain"/>
    <property type="match status" value="1"/>
</dbReference>
<keyword evidence="9 12" id="KW-0833">Ubl conjugation pathway</keyword>
<evidence type="ECO:0000256" key="13">
    <source>
        <dbReference type="SAM" id="MobiDB-lite"/>
    </source>
</evidence>
<feature type="active site" description="Glycyl thioester intermediate" evidence="12">
    <location>
        <position position="424"/>
    </location>
</feature>
<dbReference type="GO" id="GO:0007030">
    <property type="term" value="P:Golgi organization"/>
    <property type="evidence" value="ECO:0007669"/>
    <property type="project" value="TreeGrafter"/>
</dbReference>
<dbReference type="GeneTree" id="ENSGT00950000182865"/>
<dbReference type="GO" id="GO:0000209">
    <property type="term" value="P:protein polyubiquitination"/>
    <property type="evidence" value="ECO:0007669"/>
    <property type="project" value="TreeGrafter"/>
</dbReference>
<evidence type="ECO:0000313" key="16">
    <source>
        <dbReference type="Proteomes" id="UP000007635"/>
    </source>
</evidence>
<comment type="pathway">
    <text evidence="4">Protein modification; protein ubiquitination.</text>
</comment>
<evidence type="ECO:0000256" key="10">
    <source>
        <dbReference type="ARBA" id="ARBA00023043"/>
    </source>
</evidence>
<dbReference type="PANTHER" id="PTHR11254">
    <property type="entry name" value="HECT DOMAIN UBIQUITIN-PROTEIN LIGASE"/>
    <property type="match status" value="1"/>
</dbReference>
<dbReference type="KEGG" id="gat:120818197"/>
<evidence type="ECO:0000256" key="3">
    <source>
        <dbReference type="ARBA" id="ARBA00004496"/>
    </source>
</evidence>
<dbReference type="RefSeq" id="XP_040031014.1">
    <property type="nucleotide sequence ID" value="XM_040175080.1"/>
</dbReference>
<dbReference type="Gene3D" id="3.90.1750.10">
    <property type="entry name" value="Hect, E3 ligase catalytic domains"/>
    <property type="match status" value="1"/>
</dbReference>
<keyword evidence="8" id="KW-0677">Repeat</keyword>
<dbReference type="GeneID" id="120818197"/>
<evidence type="ECO:0000313" key="15">
    <source>
        <dbReference type="Ensembl" id="ENSGACP00000056543.1"/>
    </source>
</evidence>
<dbReference type="RefSeq" id="XP_040031015.1">
    <property type="nucleotide sequence ID" value="XM_040175081.1"/>
</dbReference>
<dbReference type="GO" id="GO:0006511">
    <property type="term" value="P:ubiquitin-dependent protein catabolic process"/>
    <property type="evidence" value="ECO:0007669"/>
    <property type="project" value="TreeGrafter"/>
</dbReference>
<keyword evidence="16" id="KW-1185">Reference proteome</keyword>
<evidence type="ECO:0000256" key="1">
    <source>
        <dbReference type="ARBA" id="ARBA00000885"/>
    </source>
</evidence>
<evidence type="ECO:0000256" key="11">
    <source>
        <dbReference type="ARBA" id="ARBA00023136"/>
    </source>
</evidence>
<evidence type="ECO:0000256" key="12">
    <source>
        <dbReference type="PROSITE-ProRule" id="PRU00104"/>
    </source>
</evidence>
<evidence type="ECO:0000256" key="7">
    <source>
        <dbReference type="ARBA" id="ARBA00022679"/>
    </source>
</evidence>
<keyword evidence="10" id="KW-0040">ANK repeat</keyword>
<dbReference type="RefSeq" id="XP_040031016.1">
    <property type="nucleotide sequence ID" value="XM_040175082.1"/>
</dbReference>
<dbReference type="Pfam" id="PF00632">
    <property type="entry name" value="HECT"/>
    <property type="match status" value="1"/>
</dbReference>
<feature type="region of interest" description="Disordered" evidence="13">
    <location>
        <begin position="1"/>
        <end position="38"/>
    </location>
</feature>
<keyword evidence="11" id="KW-0472">Membrane</keyword>
<accession>A0AAQ4R1S7</accession>
<dbReference type="GO" id="GO:0061025">
    <property type="term" value="P:membrane fusion"/>
    <property type="evidence" value="ECO:0007669"/>
    <property type="project" value="TreeGrafter"/>
</dbReference>
<sequence length="456" mass="50777">MSATSSLAPASTAPCSLVPPTTVDSTLDANSTPPLTNNLWPESTDYRAYLSVINLSSDEEESEDLYAALSASMEDQIKESSSASVPIQEILSELGEKINNNQVNRFNINRAAVLDGAIRGFKRISYDPTHRISVRFSDDKGKTEEAVDLGGPRREFLRLLTEALAQYEMFEGTEGNLNLALDATAVREDRYFITGRAIAVSLVHGGPSPNFLSKTLFDCIVQGPEKSRPRLEDIADVEIREKIQKVSESTTLEQLIQSTQPLLDYLANAGCLKPLKTVDDRDRLVEDVLMFQVINRVRGPFERFRDGLKTLGVLEQIQMHPESFSPVMCYNPKPLTADQVDELFHIRWSEEGTNQKREEETVVAFWRDYLQDVEEEDGAEKLGDILAFATGSDAVPPIGFSPQPSLEFIHPSGRAQKFPVANTCISCLRLPIYSTYSCFKSNMDFAIRNTQGFGMP</sequence>
<reference evidence="15 16" key="1">
    <citation type="journal article" date="2021" name="G3 (Bethesda)">
        <title>Improved contiguity of the threespine stickleback genome using long-read sequencing.</title>
        <authorList>
            <person name="Nath S."/>
            <person name="Shaw D.E."/>
            <person name="White M.A."/>
        </authorList>
    </citation>
    <scope>NUCLEOTIDE SEQUENCE [LARGE SCALE GENOMIC DNA]</scope>
    <source>
        <strain evidence="15 16">Lake Benthic</strain>
    </source>
</reference>
<keyword evidence="7" id="KW-0808">Transferase</keyword>
<dbReference type="InterPro" id="IPR000569">
    <property type="entry name" value="HECT_dom"/>
</dbReference>
<dbReference type="InterPro" id="IPR035983">
    <property type="entry name" value="Hect_E3_ubiquitin_ligase"/>
</dbReference>
<dbReference type="PANTHER" id="PTHR11254:SF363">
    <property type="entry name" value="E3 UBIQUITIN-PROTEIN LIGASE HACE1"/>
    <property type="match status" value="1"/>
</dbReference>
<evidence type="ECO:0000256" key="2">
    <source>
        <dbReference type="ARBA" id="ARBA00004308"/>
    </source>
</evidence>
<protein>
    <recommendedName>
        <fullName evidence="5">HECT-type E3 ubiquitin transferase</fullName>
        <ecNumber evidence="5">2.3.2.26</ecNumber>
    </recommendedName>
</protein>
<evidence type="ECO:0000256" key="9">
    <source>
        <dbReference type="ARBA" id="ARBA00022786"/>
    </source>
</evidence>
<dbReference type="SMART" id="SM00119">
    <property type="entry name" value="HECTc"/>
    <property type="match status" value="1"/>
</dbReference>
<dbReference type="InterPro" id="IPR050409">
    <property type="entry name" value="E3_ubiq-protein_ligase"/>
</dbReference>
<feature type="compositionally biased region" description="Polar residues" evidence="13">
    <location>
        <begin position="22"/>
        <end position="38"/>
    </location>
</feature>
<dbReference type="PROSITE" id="PS50237">
    <property type="entry name" value="HECT"/>
    <property type="match status" value="1"/>
</dbReference>
<dbReference type="AlphaFoldDB" id="A0AAQ4R1S7"/>
<feature type="compositionally biased region" description="Low complexity" evidence="13">
    <location>
        <begin position="1"/>
        <end position="16"/>
    </location>
</feature>
<dbReference type="EC" id="2.3.2.26" evidence="5"/>
<comment type="catalytic activity">
    <reaction evidence="1">
        <text>S-ubiquitinyl-[E2 ubiquitin-conjugating enzyme]-L-cysteine + [acceptor protein]-L-lysine = [E2 ubiquitin-conjugating enzyme]-L-cysteine + N(6)-ubiquitinyl-[acceptor protein]-L-lysine.</text>
        <dbReference type="EC" id="2.3.2.26"/>
    </reaction>
</comment>
<dbReference type="Ensembl" id="ENSGACT00000081904.1">
    <property type="protein sequence ID" value="ENSGACP00000056543.1"/>
    <property type="gene ID" value="ENSGACG00000029651.1"/>
</dbReference>
<reference evidence="15" key="3">
    <citation type="submission" date="2025-09" db="UniProtKB">
        <authorList>
            <consortium name="Ensembl"/>
        </authorList>
    </citation>
    <scope>IDENTIFICATION</scope>
</reference>
<evidence type="ECO:0000256" key="5">
    <source>
        <dbReference type="ARBA" id="ARBA00012485"/>
    </source>
</evidence>
<dbReference type="SUPFAM" id="SSF56204">
    <property type="entry name" value="Hect, E3 ligase catalytic domain"/>
    <property type="match status" value="1"/>
</dbReference>
<dbReference type="GO" id="GO:0005634">
    <property type="term" value="C:nucleus"/>
    <property type="evidence" value="ECO:0007669"/>
    <property type="project" value="TreeGrafter"/>
</dbReference>
<evidence type="ECO:0000256" key="6">
    <source>
        <dbReference type="ARBA" id="ARBA00022490"/>
    </source>
</evidence>
<organism evidence="15 16">
    <name type="scientific">Gasterosteus aculeatus aculeatus</name>
    <name type="common">three-spined stickleback</name>
    <dbReference type="NCBI Taxonomy" id="481459"/>
    <lineage>
        <taxon>Eukaryota</taxon>
        <taxon>Metazoa</taxon>
        <taxon>Chordata</taxon>
        <taxon>Craniata</taxon>
        <taxon>Vertebrata</taxon>
        <taxon>Euteleostomi</taxon>
        <taxon>Actinopterygii</taxon>
        <taxon>Neopterygii</taxon>
        <taxon>Teleostei</taxon>
        <taxon>Neoteleostei</taxon>
        <taxon>Acanthomorphata</taxon>
        <taxon>Eupercaria</taxon>
        <taxon>Perciformes</taxon>
        <taxon>Cottioidei</taxon>
        <taxon>Gasterosteales</taxon>
        <taxon>Gasterosteidae</taxon>
        <taxon>Gasterosteus</taxon>
    </lineage>
</organism>